<evidence type="ECO:0000256" key="4">
    <source>
        <dbReference type="SAM" id="MobiDB-lite"/>
    </source>
</evidence>
<feature type="domain" description="PPPDE" evidence="5">
    <location>
        <begin position="35"/>
        <end position="172"/>
    </location>
</feature>
<dbReference type="GO" id="GO:0006508">
    <property type="term" value="P:proteolysis"/>
    <property type="evidence" value="ECO:0007669"/>
    <property type="project" value="UniProtKB-KW"/>
</dbReference>
<dbReference type="PANTHER" id="PTHR12378:SF83">
    <property type="entry name" value="PPPDE DOMAIN-CONTAINING PROTEIN"/>
    <property type="match status" value="1"/>
</dbReference>
<accession>A0A6L2NQD3</accession>
<dbReference type="GO" id="GO:0016579">
    <property type="term" value="P:protein deubiquitination"/>
    <property type="evidence" value="ECO:0007669"/>
    <property type="project" value="TreeGrafter"/>
</dbReference>
<keyword evidence="3" id="KW-0378">Hydrolase</keyword>
<feature type="region of interest" description="Disordered" evidence="4">
    <location>
        <begin position="338"/>
        <end position="360"/>
    </location>
</feature>
<dbReference type="PANTHER" id="PTHR12378">
    <property type="entry name" value="DESUMOYLATING ISOPEPTIDASE"/>
    <property type="match status" value="1"/>
</dbReference>
<evidence type="ECO:0000256" key="2">
    <source>
        <dbReference type="ARBA" id="ARBA00022670"/>
    </source>
</evidence>
<dbReference type="InterPro" id="IPR042266">
    <property type="entry name" value="PPPDE_sf"/>
</dbReference>
<name>A0A6L2NQD3_TANCI</name>
<keyword evidence="2" id="KW-0645">Protease</keyword>
<dbReference type="SMART" id="SM01179">
    <property type="entry name" value="DUF862"/>
    <property type="match status" value="1"/>
</dbReference>
<evidence type="ECO:0000256" key="3">
    <source>
        <dbReference type="ARBA" id="ARBA00022801"/>
    </source>
</evidence>
<evidence type="ECO:0000256" key="1">
    <source>
        <dbReference type="ARBA" id="ARBA00008140"/>
    </source>
</evidence>
<evidence type="ECO:0000259" key="5">
    <source>
        <dbReference type="PROSITE" id="PS51858"/>
    </source>
</evidence>
<dbReference type="EMBL" id="BKCJ010009405">
    <property type="protein sequence ID" value="GEU86805.1"/>
    <property type="molecule type" value="Genomic_DNA"/>
</dbReference>
<sequence length="469" mass="53312">MKTKIVPYYMNGNPSSLFCILPRDDSSRFFPPGTTPVYLNVYDISTINSCISWTGIGAFHTGLEVHGVEYGFGFHQESESGVFEIAPKKCPGFKFRESILIGTTNLSPNLVQRFIELQSDNYYGDTYHLFAKNCNHFCEDMCYQLTGNKIPNWVNRLARIGSCCRCILPIAIKGSAARNESNSPDYEKKSLRSSFGCFASFSSHNKLRKVSISSLCRHSLYKGCLPPWELKVDSQRICDDEDENTSKKFFEINFTNYNMTYSRPVMEQYNELLGIFSRFTQHKMNTDNAIQEKLTLVELGSHMRIEESLMVHDNDKPKRNNVAGPSVVNMVEHNNSIMYNDNKGKRKHQDTKNDPNKRSKVTCWKCGKPRQLRKDCKGGRVGSEGFVKRGRELGRQEARELLIANQRLSRCDPNLPRKVKDAVKGLKKVKRDCLEAIVSSFDLSLNLLQSVLERDDSVAAEGSTSRHVA</sequence>
<comment type="similarity">
    <text evidence="1">Belongs to the DeSI family.</text>
</comment>
<dbReference type="AlphaFoldDB" id="A0A6L2NQD3"/>
<dbReference type="InterPro" id="IPR008580">
    <property type="entry name" value="PPPDE_dom"/>
</dbReference>
<dbReference type="PROSITE" id="PS51858">
    <property type="entry name" value="PPPDE"/>
    <property type="match status" value="1"/>
</dbReference>
<protein>
    <recommendedName>
        <fullName evidence="5">PPPDE domain-containing protein</fullName>
    </recommendedName>
</protein>
<proteinExistence type="inferred from homology"/>
<dbReference type="GO" id="GO:0101005">
    <property type="term" value="F:deubiquitinase activity"/>
    <property type="evidence" value="ECO:0007669"/>
    <property type="project" value="TreeGrafter"/>
</dbReference>
<evidence type="ECO:0000313" key="6">
    <source>
        <dbReference type="EMBL" id="GEU86805.1"/>
    </source>
</evidence>
<dbReference type="Pfam" id="PF05903">
    <property type="entry name" value="Peptidase_C97"/>
    <property type="match status" value="1"/>
</dbReference>
<organism evidence="6">
    <name type="scientific">Tanacetum cinerariifolium</name>
    <name type="common">Dalmatian daisy</name>
    <name type="synonym">Chrysanthemum cinerariifolium</name>
    <dbReference type="NCBI Taxonomy" id="118510"/>
    <lineage>
        <taxon>Eukaryota</taxon>
        <taxon>Viridiplantae</taxon>
        <taxon>Streptophyta</taxon>
        <taxon>Embryophyta</taxon>
        <taxon>Tracheophyta</taxon>
        <taxon>Spermatophyta</taxon>
        <taxon>Magnoliopsida</taxon>
        <taxon>eudicotyledons</taxon>
        <taxon>Gunneridae</taxon>
        <taxon>Pentapetalae</taxon>
        <taxon>asterids</taxon>
        <taxon>campanulids</taxon>
        <taxon>Asterales</taxon>
        <taxon>Asteraceae</taxon>
        <taxon>Asteroideae</taxon>
        <taxon>Anthemideae</taxon>
        <taxon>Anthemidinae</taxon>
        <taxon>Tanacetum</taxon>
    </lineage>
</organism>
<comment type="caution">
    <text evidence="6">The sequence shown here is derived from an EMBL/GenBank/DDBJ whole genome shotgun (WGS) entry which is preliminary data.</text>
</comment>
<reference evidence="6" key="1">
    <citation type="journal article" date="2019" name="Sci. Rep.">
        <title>Draft genome of Tanacetum cinerariifolium, the natural source of mosquito coil.</title>
        <authorList>
            <person name="Yamashiro T."/>
            <person name="Shiraishi A."/>
            <person name="Satake H."/>
            <person name="Nakayama K."/>
        </authorList>
    </citation>
    <scope>NUCLEOTIDE SEQUENCE</scope>
</reference>
<dbReference type="Gene3D" id="3.90.1720.30">
    <property type="entry name" value="PPPDE domains"/>
    <property type="match status" value="1"/>
</dbReference>
<gene>
    <name evidence="6" type="ORF">Tci_058783</name>
</gene>